<comment type="caution">
    <text evidence="2">The sequence shown here is derived from an EMBL/GenBank/DDBJ whole genome shotgun (WGS) entry which is preliminary data.</text>
</comment>
<organism evidence="2 3">
    <name type="scientific">Ridgeia piscesae</name>
    <name type="common">Tubeworm</name>
    <dbReference type="NCBI Taxonomy" id="27915"/>
    <lineage>
        <taxon>Eukaryota</taxon>
        <taxon>Metazoa</taxon>
        <taxon>Spiralia</taxon>
        <taxon>Lophotrochozoa</taxon>
        <taxon>Annelida</taxon>
        <taxon>Polychaeta</taxon>
        <taxon>Sedentaria</taxon>
        <taxon>Canalipalpata</taxon>
        <taxon>Sabellida</taxon>
        <taxon>Siboglinidae</taxon>
        <taxon>Ridgeia</taxon>
    </lineage>
</organism>
<keyword evidence="3" id="KW-1185">Reference proteome</keyword>
<keyword evidence="1" id="KW-0472">Membrane</keyword>
<dbReference type="AlphaFoldDB" id="A0AAD9P3G9"/>
<feature type="transmembrane region" description="Helical" evidence="1">
    <location>
        <begin position="123"/>
        <end position="142"/>
    </location>
</feature>
<evidence type="ECO:0000313" key="3">
    <source>
        <dbReference type="Proteomes" id="UP001209878"/>
    </source>
</evidence>
<protein>
    <submittedName>
        <fullName evidence="2">Uncharacterized protein</fullName>
    </submittedName>
</protein>
<evidence type="ECO:0000313" key="2">
    <source>
        <dbReference type="EMBL" id="KAK2187450.1"/>
    </source>
</evidence>
<proteinExistence type="predicted"/>
<sequence length="216" mass="24792">MFCHLLFSHCSTYVIKNHRINQLIIGISESVQDLILCRCICGYCNVLCTRNLNLIELFHRPHRVPQTIFPQLLNKSPFCMAVACGGATVHKKSVFYCIILRAPKHKVILVIWFLRRSLEMTPYQFCVLGICFLACLLLLARVTSQLCLNETSGHWAEQGVVFQPGNIPAINRTLPFQWCILCGFHYMTNLPGIFELICMCSESFRHHYKQTKPTPT</sequence>
<dbReference type="EMBL" id="JAODUO010000165">
    <property type="protein sequence ID" value="KAK2187450.1"/>
    <property type="molecule type" value="Genomic_DNA"/>
</dbReference>
<gene>
    <name evidence="2" type="ORF">NP493_165g05002</name>
</gene>
<dbReference type="Proteomes" id="UP001209878">
    <property type="component" value="Unassembled WGS sequence"/>
</dbReference>
<keyword evidence="1" id="KW-0812">Transmembrane</keyword>
<name>A0AAD9P3G9_RIDPI</name>
<keyword evidence="1" id="KW-1133">Transmembrane helix</keyword>
<reference evidence="2" key="1">
    <citation type="journal article" date="2023" name="Mol. Biol. Evol.">
        <title>Third-Generation Sequencing Reveals the Adaptive Role of the Epigenome in Three Deep-Sea Polychaetes.</title>
        <authorList>
            <person name="Perez M."/>
            <person name="Aroh O."/>
            <person name="Sun Y."/>
            <person name="Lan Y."/>
            <person name="Juniper S.K."/>
            <person name="Young C.R."/>
            <person name="Angers B."/>
            <person name="Qian P.Y."/>
        </authorList>
    </citation>
    <scope>NUCLEOTIDE SEQUENCE</scope>
    <source>
        <strain evidence="2">R07B-5</strain>
    </source>
</reference>
<evidence type="ECO:0000256" key="1">
    <source>
        <dbReference type="SAM" id="Phobius"/>
    </source>
</evidence>
<accession>A0AAD9P3G9</accession>